<comment type="subcellular location">
    <subcellularLocation>
        <location evidence="1">Periplasm</location>
    </subcellularLocation>
</comment>
<evidence type="ECO:0000256" key="4">
    <source>
        <dbReference type="ARBA" id="ARBA00022729"/>
    </source>
</evidence>
<keyword evidence="5" id="KW-0574">Periplasm</keyword>
<evidence type="ECO:0000256" key="3">
    <source>
        <dbReference type="ARBA" id="ARBA00022679"/>
    </source>
</evidence>
<keyword evidence="9" id="KW-1185">Reference proteome</keyword>
<dbReference type="AlphaFoldDB" id="A0A515ETZ0"/>
<dbReference type="GO" id="GO:0042597">
    <property type="term" value="C:periplasmic space"/>
    <property type="evidence" value="ECO:0007669"/>
    <property type="project" value="UniProtKB-SubCell"/>
</dbReference>
<evidence type="ECO:0000256" key="5">
    <source>
        <dbReference type="ARBA" id="ARBA00022764"/>
    </source>
</evidence>
<comment type="pathway">
    <text evidence="2">Glycan biosynthesis; alginate biosynthesis.</text>
</comment>
<dbReference type="KEGG" id="rhg:EXZ61_19220"/>
<proteinExistence type="predicted"/>
<dbReference type="UniPathway" id="UPA00286"/>
<protein>
    <recommendedName>
        <fullName evidence="7">AlgX/AlgJ SGNH hydrolase-like domain-containing protein</fullName>
    </recommendedName>
</protein>
<evidence type="ECO:0000256" key="1">
    <source>
        <dbReference type="ARBA" id="ARBA00004418"/>
    </source>
</evidence>
<dbReference type="GO" id="GO:0042121">
    <property type="term" value="P:alginic acid biosynthetic process"/>
    <property type="evidence" value="ECO:0007669"/>
    <property type="project" value="UniProtKB-UniPathway"/>
</dbReference>
<organism evidence="8 9">
    <name type="scientific">Rhodoferax aquaticus</name>
    <dbReference type="NCBI Taxonomy" id="2527691"/>
    <lineage>
        <taxon>Bacteria</taxon>
        <taxon>Pseudomonadati</taxon>
        <taxon>Pseudomonadota</taxon>
        <taxon>Betaproteobacteria</taxon>
        <taxon>Burkholderiales</taxon>
        <taxon>Comamonadaceae</taxon>
        <taxon>Rhodoferax</taxon>
    </lineage>
</organism>
<dbReference type="Proteomes" id="UP000317365">
    <property type="component" value="Chromosome"/>
</dbReference>
<gene>
    <name evidence="8" type="ORF">EXZ61_19220</name>
</gene>
<evidence type="ECO:0000259" key="7">
    <source>
        <dbReference type="Pfam" id="PF16822"/>
    </source>
</evidence>
<feature type="domain" description="AlgX/AlgJ SGNH hydrolase-like" evidence="7">
    <location>
        <begin position="45"/>
        <end position="312"/>
    </location>
</feature>
<dbReference type="Pfam" id="PF16822">
    <property type="entry name" value="ALGX"/>
    <property type="match status" value="1"/>
</dbReference>
<keyword evidence="4" id="KW-0732">Signal</keyword>
<reference evidence="9" key="2">
    <citation type="journal article" date="2020" name="Int. J. Syst. Evol. Microbiol.">
        <title>Genomic insights into a novel species Rhodoferax aquaticus sp. nov., isolated from freshwater.</title>
        <authorList>
            <person name="Li T."/>
            <person name="Zhuo Y."/>
            <person name="Jin C.Z."/>
            <person name="Wu X."/>
            <person name="Ko S.R."/>
            <person name="Jin F.J."/>
            <person name="Ahn C.Y."/>
            <person name="Oh H.M."/>
            <person name="Lee H.G."/>
            <person name="Jin L."/>
        </authorList>
    </citation>
    <scope>NUCLEOTIDE SEQUENCE [LARGE SCALE GENOMIC DNA]</scope>
    <source>
        <strain evidence="9">Gr-4</strain>
    </source>
</reference>
<reference evidence="9" key="1">
    <citation type="submission" date="2019-02" db="EMBL/GenBank/DDBJ databases">
        <title>Complete genome sequence of Rhodoferax sp. Gr-4.</title>
        <authorList>
            <person name="Jin L."/>
        </authorList>
    </citation>
    <scope>NUCLEOTIDE SEQUENCE [LARGE SCALE GENOMIC DNA]</scope>
    <source>
        <strain evidence="9">Gr-4</strain>
    </source>
</reference>
<accession>A0A515ETZ0</accession>
<evidence type="ECO:0000256" key="2">
    <source>
        <dbReference type="ARBA" id="ARBA00005182"/>
    </source>
</evidence>
<dbReference type="GO" id="GO:0016740">
    <property type="term" value="F:transferase activity"/>
    <property type="evidence" value="ECO:0007669"/>
    <property type="project" value="UniProtKB-KW"/>
</dbReference>
<sequence length="475" mass="51033">MTLVLGRVFSSTHDWSFMNALKLSAVALALLPVLGFSQTLGNIAIPGKNQWLFYGVEFSDASSTEKTAESAALIAGINAQLRDNGVSMLVSLAPIKARIFKQHLPDDKALTPYLESNYKRLLDVLTAKGVAAADINSVFIASTQPPDSALYYRLDSHWSQRGALLAAETIKKEVDNRADLKAAIAGLPPLTMKLVEQKRARPSKARDLTQLMSAEEGAKYESENFIPILFQRAAGTATLTGAEEVPKIVLVGSSYSQEWTGFADSLRYHLQRDVGNYSLDASIGQWVSFLRYLQSDAFQATPPKLIVWEVPERDMVAPPDFKFRDARYQMNATDWTLGATAWVQRNCQAGVGTVKGVSASAKDAKASGLGGIKVSNAAADASVEFDVANASKGADYLDARLSSATDQVLSIEVSAGKKIKLPTLALAGDGQPHVIRIPLTSSEGVVTKAKITLSAATASFEVAGLRVCQHKPTAL</sequence>
<keyword evidence="6" id="KW-0016">Alginate biosynthesis</keyword>
<dbReference type="EMBL" id="CP036282">
    <property type="protein sequence ID" value="QDL56119.1"/>
    <property type="molecule type" value="Genomic_DNA"/>
</dbReference>
<evidence type="ECO:0000256" key="6">
    <source>
        <dbReference type="ARBA" id="ARBA00022841"/>
    </source>
</evidence>
<keyword evidence="3" id="KW-0808">Transferase</keyword>
<evidence type="ECO:0000313" key="8">
    <source>
        <dbReference type="EMBL" id="QDL56119.1"/>
    </source>
</evidence>
<name>A0A515ETZ0_9BURK</name>
<dbReference type="InterPro" id="IPR031811">
    <property type="entry name" value="ALGX/ALGJ_SGNH-like"/>
</dbReference>
<evidence type="ECO:0000313" key="9">
    <source>
        <dbReference type="Proteomes" id="UP000317365"/>
    </source>
</evidence>